<dbReference type="PRINTS" id="PR00446">
    <property type="entry name" value="HYDRGNUPTAKE"/>
</dbReference>
<comment type="caution">
    <text evidence="5">The sequence shown here is derived from an EMBL/GenBank/DDBJ whole genome shotgun (WGS) entry which is preliminary data.</text>
</comment>
<evidence type="ECO:0000313" key="6">
    <source>
        <dbReference type="Proteomes" id="UP001597478"/>
    </source>
</evidence>
<evidence type="ECO:0000256" key="1">
    <source>
        <dbReference type="ARBA" id="ARBA00006814"/>
    </source>
</evidence>
<evidence type="ECO:0000256" key="4">
    <source>
        <dbReference type="ARBA" id="ARBA00022801"/>
    </source>
</evidence>
<proteinExistence type="inferred from homology"/>
<accession>A0ABW5WG25</accession>
<organism evidence="5 6">
    <name type="scientific">Prauserella oleivorans</name>
    <dbReference type="NCBI Taxonomy" id="1478153"/>
    <lineage>
        <taxon>Bacteria</taxon>
        <taxon>Bacillati</taxon>
        <taxon>Actinomycetota</taxon>
        <taxon>Actinomycetes</taxon>
        <taxon>Pseudonocardiales</taxon>
        <taxon>Pseudonocardiaceae</taxon>
        <taxon>Prauserella</taxon>
    </lineage>
</organism>
<reference evidence="6" key="1">
    <citation type="journal article" date="2019" name="Int. J. Syst. Evol. Microbiol.">
        <title>The Global Catalogue of Microorganisms (GCM) 10K type strain sequencing project: providing services to taxonomists for standard genome sequencing and annotation.</title>
        <authorList>
            <consortium name="The Broad Institute Genomics Platform"/>
            <consortium name="The Broad Institute Genome Sequencing Center for Infectious Disease"/>
            <person name="Wu L."/>
            <person name="Ma J."/>
        </authorList>
    </citation>
    <scope>NUCLEOTIDE SEQUENCE [LARGE SCALE GENOMIC DNA]</scope>
    <source>
        <strain evidence="6">IBRC-M 10906</strain>
    </source>
</reference>
<protein>
    <submittedName>
        <fullName evidence="5">Hydrogenase maturation protease</fullName>
    </submittedName>
</protein>
<dbReference type="PANTHER" id="PTHR30302:SF1">
    <property type="entry name" value="HYDROGENASE 2 MATURATION PROTEASE"/>
    <property type="match status" value="1"/>
</dbReference>
<keyword evidence="3" id="KW-0064">Aspartyl protease</keyword>
<dbReference type="GO" id="GO:0008233">
    <property type="term" value="F:peptidase activity"/>
    <property type="evidence" value="ECO:0007669"/>
    <property type="project" value="UniProtKB-KW"/>
</dbReference>
<dbReference type="Proteomes" id="UP001597478">
    <property type="component" value="Unassembled WGS sequence"/>
</dbReference>
<evidence type="ECO:0000256" key="3">
    <source>
        <dbReference type="ARBA" id="ARBA00022750"/>
    </source>
</evidence>
<dbReference type="PANTHER" id="PTHR30302">
    <property type="entry name" value="HYDROGENASE 1 MATURATION PROTEASE"/>
    <property type="match status" value="1"/>
</dbReference>
<keyword evidence="2 5" id="KW-0645">Protease</keyword>
<dbReference type="InterPro" id="IPR000671">
    <property type="entry name" value="Peptidase_A31"/>
</dbReference>
<dbReference type="InterPro" id="IPR023430">
    <property type="entry name" value="Pept_HybD-like_dom_sf"/>
</dbReference>
<comment type="similarity">
    <text evidence="1">Belongs to the peptidase A31 family.</text>
</comment>
<dbReference type="GO" id="GO:0006508">
    <property type="term" value="P:proteolysis"/>
    <property type="evidence" value="ECO:0007669"/>
    <property type="project" value="UniProtKB-KW"/>
</dbReference>
<dbReference type="RefSeq" id="WP_377388243.1">
    <property type="nucleotide sequence ID" value="NZ_JBHSAN010000010.1"/>
</dbReference>
<dbReference type="EMBL" id="JBHUOF010000030">
    <property type="protein sequence ID" value="MFD2801518.1"/>
    <property type="molecule type" value="Genomic_DNA"/>
</dbReference>
<gene>
    <name evidence="5" type="ORF">ACFS2C_19190</name>
</gene>
<keyword evidence="6" id="KW-1185">Reference proteome</keyword>
<evidence type="ECO:0000313" key="5">
    <source>
        <dbReference type="EMBL" id="MFD2801518.1"/>
    </source>
</evidence>
<dbReference type="Pfam" id="PF01750">
    <property type="entry name" value="HycI"/>
    <property type="match status" value="1"/>
</dbReference>
<name>A0ABW5WG25_9PSEU</name>
<dbReference type="Gene3D" id="3.40.50.1450">
    <property type="entry name" value="HybD-like"/>
    <property type="match status" value="1"/>
</dbReference>
<dbReference type="NCBIfam" id="TIGR00072">
    <property type="entry name" value="hydrog_prot"/>
    <property type="match status" value="1"/>
</dbReference>
<dbReference type="SUPFAM" id="SSF53163">
    <property type="entry name" value="HybD-like"/>
    <property type="match status" value="1"/>
</dbReference>
<sequence length="177" mass="18557">MRPRVLLAGVGNVALGDDGFGVEVVQRLEEAVLPSWVQIADYGIGCGRVEADLCGGYDTTILIDGTPRGGRPGEVCVIEAELDDHPSRIPTLLDPHGIRPEGALRLLQVLGGDAGRVLVVGCEPLKTDGIGLSAPVRAAVPRAVRIVTDLVWGTDPSLPVRSIEAEAPRQLEAMGGE</sequence>
<keyword evidence="4" id="KW-0378">Hydrolase</keyword>
<evidence type="ECO:0000256" key="2">
    <source>
        <dbReference type="ARBA" id="ARBA00022670"/>
    </source>
</evidence>